<dbReference type="STRING" id="1798375.A2773_01010"/>
<dbReference type="AlphaFoldDB" id="A0A1F5ZP70"/>
<gene>
    <name evidence="2" type="ORF">A2773_01010</name>
</gene>
<name>A0A1F5ZP70_9BACT</name>
<evidence type="ECO:0000256" key="1">
    <source>
        <dbReference type="SAM" id="Phobius"/>
    </source>
</evidence>
<dbReference type="EMBL" id="MFJE01000032">
    <property type="protein sequence ID" value="OGG13892.1"/>
    <property type="molecule type" value="Genomic_DNA"/>
</dbReference>
<reference evidence="2 3" key="1">
    <citation type="journal article" date="2016" name="Nat. Commun.">
        <title>Thousands of microbial genomes shed light on interconnected biogeochemical processes in an aquifer system.</title>
        <authorList>
            <person name="Anantharaman K."/>
            <person name="Brown C.T."/>
            <person name="Hug L.A."/>
            <person name="Sharon I."/>
            <person name="Castelle C.J."/>
            <person name="Probst A.J."/>
            <person name="Thomas B.C."/>
            <person name="Singh A."/>
            <person name="Wilkins M.J."/>
            <person name="Karaoz U."/>
            <person name="Brodie E.L."/>
            <person name="Williams K.H."/>
            <person name="Hubbard S.S."/>
            <person name="Banfield J.F."/>
        </authorList>
    </citation>
    <scope>NUCLEOTIDE SEQUENCE [LARGE SCALE GENOMIC DNA]</scope>
</reference>
<protein>
    <recommendedName>
        <fullName evidence="4">SIMPL domain-containing protein</fullName>
    </recommendedName>
</protein>
<keyword evidence="1" id="KW-0812">Transmembrane</keyword>
<sequence>MNFKTVYTTVAIVMITIAGLALIKVFDISYPLSITTTSRTSELAVVGEGKVDANPDVAYIDAGIAINNSPSVDEVQQTLADTNNKIIAAMKELDIKTEDIKTSNYSIYPNYVYENNQNRIQGYNGNATISIKVKDVKKASEVITAATSAGANQVNGVRFEIDKPEKYREEARNKAIENAKQQAQKLASTLGIKLGNIVNIVESQPNNYPGPIYAKSLESGAGGGGPDIQPGTQTIQTSVTLYFEKK</sequence>
<dbReference type="InterPro" id="IPR007497">
    <property type="entry name" value="SIMPL/DUF541"/>
</dbReference>
<feature type="transmembrane region" description="Helical" evidence="1">
    <location>
        <begin position="6"/>
        <end position="26"/>
    </location>
</feature>
<proteinExistence type="predicted"/>
<keyword evidence="1" id="KW-0472">Membrane</keyword>
<evidence type="ECO:0000313" key="3">
    <source>
        <dbReference type="Proteomes" id="UP000177383"/>
    </source>
</evidence>
<evidence type="ECO:0000313" key="2">
    <source>
        <dbReference type="EMBL" id="OGG13892.1"/>
    </source>
</evidence>
<keyword evidence="1" id="KW-1133">Transmembrane helix</keyword>
<organism evidence="2 3">
    <name type="scientific">Candidatus Gottesmanbacteria bacterium RIFCSPHIGHO2_01_FULL_39_10</name>
    <dbReference type="NCBI Taxonomy" id="1798375"/>
    <lineage>
        <taxon>Bacteria</taxon>
        <taxon>Candidatus Gottesmaniibacteriota</taxon>
    </lineage>
</organism>
<dbReference type="PANTHER" id="PTHR34387:SF1">
    <property type="entry name" value="PERIPLASMIC IMMUNOGENIC PROTEIN"/>
    <property type="match status" value="1"/>
</dbReference>
<dbReference type="Pfam" id="PF04402">
    <property type="entry name" value="SIMPL"/>
    <property type="match status" value="1"/>
</dbReference>
<comment type="caution">
    <text evidence="2">The sequence shown here is derived from an EMBL/GenBank/DDBJ whole genome shotgun (WGS) entry which is preliminary data.</text>
</comment>
<dbReference type="PANTHER" id="PTHR34387">
    <property type="entry name" value="SLR1258 PROTEIN"/>
    <property type="match status" value="1"/>
</dbReference>
<evidence type="ECO:0008006" key="4">
    <source>
        <dbReference type="Google" id="ProtNLM"/>
    </source>
</evidence>
<dbReference type="Gene3D" id="3.30.70.2970">
    <property type="entry name" value="Protein of unknown function (DUF541), domain 2"/>
    <property type="match status" value="1"/>
</dbReference>
<accession>A0A1F5ZP70</accession>
<dbReference type="GO" id="GO:0006974">
    <property type="term" value="P:DNA damage response"/>
    <property type="evidence" value="ECO:0007669"/>
    <property type="project" value="TreeGrafter"/>
</dbReference>
<dbReference type="Gene3D" id="3.30.110.170">
    <property type="entry name" value="Protein of unknown function (DUF541), domain 1"/>
    <property type="match status" value="1"/>
</dbReference>
<dbReference type="Proteomes" id="UP000177383">
    <property type="component" value="Unassembled WGS sequence"/>
</dbReference>
<dbReference type="InterPro" id="IPR052022">
    <property type="entry name" value="26kDa_periplasmic_antigen"/>
</dbReference>